<gene>
    <name evidence="2" type="ORF">ALP29_201055</name>
</gene>
<dbReference type="AlphaFoldDB" id="A0A3M5UM15"/>
<feature type="region of interest" description="Disordered" evidence="1">
    <location>
        <begin position="43"/>
        <end position="73"/>
    </location>
</feature>
<evidence type="ECO:0000313" key="2">
    <source>
        <dbReference type="EMBL" id="RMU46752.1"/>
    </source>
</evidence>
<organism evidence="2 3">
    <name type="scientific">Pseudomonas syringae pv. avii</name>
    <dbReference type="NCBI Taxonomy" id="663959"/>
    <lineage>
        <taxon>Bacteria</taxon>
        <taxon>Pseudomonadati</taxon>
        <taxon>Pseudomonadota</taxon>
        <taxon>Gammaproteobacteria</taxon>
        <taxon>Pseudomonadales</taxon>
        <taxon>Pseudomonadaceae</taxon>
        <taxon>Pseudomonas</taxon>
        <taxon>Pseudomonas syringae</taxon>
    </lineage>
</organism>
<accession>A0A3M5UM15</accession>
<dbReference type="EMBL" id="RBUA01001262">
    <property type="protein sequence ID" value="RMU46752.1"/>
    <property type="molecule type" value="Genomic_DNA"/>
</dbReference>
<dbReference type="Proteomes" id="UP000280395">
    <property type="component" value="Unassembled WGS sequence"/>
</dbReference>
<reference evidence="2 3" key="1">
    <citation type="submission" date="2018-08" db="EMBL/GenBank/DDBJ databases">
        <title>Recombination of ecologically and evolutionarily significant loci maintains genetic cohesion in the Pseudomonas syringae species complex.</title>
        <authorList>
            <person name="Dillon M."/>
            <person name="Thakur S."/>
            <person name="Almeida R.N.D."/>
            <person name="Weir B.S."/>
            <person name="Guttman D.S."/>
        </authorList>
    </citation>
    <scope>NUCLEOTIDE SEQUENCE [LARGE SCALE GENOMIC DNA]</scope>
    <source>
        <strain evidence="2 3">ICMP 14479</strain>
    </source>
</reference>
<sequence>MEKQTPTTEPLFVDNKNGLIEPLPIFVTHTTLRAILNKQGAKISDLDTGSTSSKTDEMMPSNATTDELLSGKK</sequence>
<comment type="caution">
    <text evidence="2">The sequence shown here is derived from an EMBL/GenBank/DDBJ whole genome shotgun (WGS) entry which is preliminary data.</text>
</comment>
<evidence type="ECO:0000313" key="3">
    <source>
        <dbReference type="Proteomes" id="UP000280395"/>
    </source>
</evidence>
<evidence type="ECO:0000256" key="1">
    <source>
        <dbReference type="SAM" id="MobiDB-lite"/>
    </source>
</evidence>
<protein>
    <submittedName>
        <fullName evidence="2">Uncharacterized protein</fullName>
    </submittedName>
</protein>
<proteinExistence type="predicted"/>
<name>A0A3M5UM15_PSESX</name>